<protein>
    <recommendedName>
        <fullName evidence="1">PPC domain-containing protein</fullName>
    </recommendedName>
</protein>
<dbReference type="PATRIC" id="fig|1423747.3.peg.1229"/>
<dbReference type="EMBL" id="AZEX01000002">
    <property type="protein sequence ID" value="KRL61994.1"/>
    <property type="molecule type" value="Genomic_DNA"/>
</dbReference>
<proteinExistence type="predicted"/>
<evidence type="ECO:0000313" key="2">
    <source>
        <dbReference type="EMBL" id="KRL61994.1"/>
    </source>
</evidence>
<dbReference type="RefSeq" id="WP_025082754.1">
    <property type="nucleotide sequence ID" value="NZ_AZEX01000002.1"/>
</dbReference>
<dbReference type="SUPFAM" id="SSF117856">
    <property type="entry name" value="AF0104/ALDC/Ptd012-like"/>
    <property type="match status" value="1"/>
</dbReference>
<dbReference type="OrthoDB" id="9791702at2"/>
<dbReference type="PIRSF" id="PIRSF016702">
    <property type="entry name" value="DNA_bp_PD1"/>
    <property type="match status" value="1"/>
</dbReference>
<dbReference type="PROSITE" id="PS51742">
    <property type="entry name" value="PPC"/>
    <property type="match status" value="1"/>
</dbReference>
<evidence type="ECO:0000313" key="3">
    <source>
        <dbReference type="Proteomes" id="UP000051264"/>
    </source>
</evidence>
<dbReference type="CDD" id="cd11378">
    <property type="entry name" value="DUF296"/>
    <property type="match status" value="1"/>
</dbReference>
<dbReference type="STRING" id="1423747.FC69_GL001204"/>
<dbReference type="InterPro" id="IPR005175">
    <property type="entry name" value="PPC_dom"/>
</dbReference>
<reference evidence="2 3" key="1">
    <citation type="journal article" date="2015" name="Genome Announc.">
        <title>Expanding the biotechnology potential of lactobacilli through comparative genomics of 213 strains and associated genera.</title>
        <authorList>
            <person name="Sun Z."/>
            <person name="Harris H.M."/>
            <person name="McCann A."/>
            <person name="Guo C."/>
            <person name="Argimon S."/>
            <person name="Zhang W."/>
            <person name="Yang X."/>
            <person name="Jeffery I.B."/>
            <person name="Cooney J.C."/>
            <person name="Kagawa T.F."/>
            <person name="Liu W."/>
            <person name="Song Y."/>
            <person name="Salvetti E."/>
            <person name="Wrobel A."/>
            <person name="Rasinkangas P."/>
            <person name="Parkhill J."/>
            <person name="Rea M.C."/>
            <person name="O'Sullivan O."/>
            <person name="Ritari J."/>
            <person name="Douillard F.P."/>
            <person name="Paul Ross R."/>
            <person name="Yang R."/>
            <person name="Briner A.E."/>
            <person name="Felis G.E."/>
            <person name="de Vos W.M."/>
            <person name="Barrangou R."/>
            <person name="Klaenhammer T.R."/>
            <person name="Caufield P.W."/>
            <person name="Cui Y."/>
            <person name="Zhang H."/>
            <person name="O'Toole P.W."/>
        </authorList>
    </citation>
    <scope>NUCLEOTIDE SEQUENCE [LARGE SCALE GENOMIC DNA]</scope>
    <source>
        <strain evidence="2 3">DSM 14340</strain>
    </source>
</reference>
<dbReference type="eggNOG" id="COG1661">
    <property type="taxonomic scope" value="Bacteria"/>
</dbReference>
<dbReference type="Proteomes" id="UP000051264">
    <property type="component" value="Unassembled WGS sequence"/>
</dbReference>
<organism evidence="2 3">
    <name type="scientific">Latilactobacillus fuchuensis DSM 14340 = JCM 11249</name>
    <dbReference type="NCBI Taxonomy" id="1423747"/>
    <lineage>
        <taxon>Bacteria</taxon>
        <taxon>Bacillati</taxon>
        <taxon>Bacillota</taxon>
        <taxon>Bacilli</taxon>
        <taxon>Lactobacillales</taxon>
        <taxon>Lactobacillaceae</taxon>
        <taxon>Latilactobacillus</taxon>
    </lineage>
</organism>
<dbReference type="InterPro" id="IPR025707">
    <property type="entry name" value="DNA_bp_PD1"/>
</dbReference>
<dbReference type="PANTHER" id="PTHR34988">
    <property type="entry name" value="PROTEIN, PUTATIVE-RELATED"/>
    <property type="match status" value="1"/>
</dbReference>
<evidence type="ECO:0000259" key="1">
    <source>
        <dbReference type="PROSITE" id="PS51742"/>
    </source>
</evidence>
<name>A0A0R1S572_9LACO</name>
<comment type="caution">
    <text evidence="2">The sequence shown here is derived from an EMBL/GenBank/DDBJ whole genome shotgun (WGS) entry which is preliminary data.</text>
</comment>
<dbReference type="Pfam" id="PF03479">
    <property type="entry name" value="PCC"/>
    <property type="match status" value="1"/>
</dbReference>
<accession>A0A0R1S572</accession>
<dbReference type="Gene3D" id="3.30.1330.80">
    <property type="entry name" value="Hypothetical protein, similar to alpha- acetolactate decarboxylase, domain 2"/>
    <property type="match status" value="1"/>
</dbReference>
<feature type="domain" description="PPC" evidence="1">
    <location>
        <begin position="4"/>
        <end position="140"/>
    </location>
</feature>
<dbReference type="AlphaFoldDB" id="A0A0R1S572"/>
<sequence>MQTVQKDQQIICRLEVGDEIITELKYLAATIPDQFGAISGIGACDDVTVSIYSPSRDEYVATRSQEQVELLSLNGNVENAAGKIAVHLHSTFARLDTSVFGGHLERAVISRTGELVIDLVPVVLGRTEDHQTKLQVLDIQS</sequence>
<gene>
    <name evidence="2" type="ORF">FC69_GL001204</name>
</gene>
<dbReference type="PANTHER" id="PTHR34988:SF1">
    <property type="entry name" value="DNA-BINDING PROTEIN"/>
    <property type="match status" value="1"/>
</dbReference>